<sequence>MLKDVLGDEVIVFYQSVVFPNDGSDRVFGLTLAQHSMEETRIYIPFLDPCDFSFLGSHPCLEEENLVKGLFQRGELKFQRKVLLVWQNSVNGYDFREKFCFIVTTWPKTFLS</sequence>
<keyword evidence="2" id="KW-1185">Reference proteome</keyword>
<dbReference type="EMBL" id="JBBNAG010000010">
    <property type="protein sequence ID" value="KAK9101189.1"/>
    <property type="molecule type" value="Genomic_DNA"/>
</dbReference>
<protein>
    <submittedName>
        <fullName evidence="1">Uncharacterized protein</fullName>
    </submittedName>
</protein>
<evidence type="ECO:0000313" key="1">
    <source>
        <dbReference type="EMBL" id="KAK9101189.1"/>
    </source>
</evidence>
<comment type="caution">
    <text evidence="1">The sequence shown here is derived from an EMBL/GenBank/DDBJ whole genome shotgun (WGS) entry which is preliminary data.</text>
</comment>
<dbReference type="AlphaFoldDB" id="A0AAP0HYP5"/>
<reference evidence="1 2" key="1">
    <citation type="submission" date="2024-01" db="EMBL/GenBank/DDBJ databases">
        <title>Genome assemblies of Stephania.</title>
        <authorList>
            <person name="Yang L."/>
        </authorList>
    </citation>
    <scope>NUCLEOTIDE SEQUENCE [LARGE SCALE GENOMIC DNA]</scope>
    <source>
        <strain evidence="1">JXDWG</strain>
        <tissue evidence="1">Leaf</tissue>
    </source>
</reference>
<accession>A0AAP0HYP5</accession>
<evidence type="ECO:0000313" key="2">
    <source>
        <dbReference type="Proteomes" id="UP001419268"/>
    </source>
</evidence>
<organism evidence="1 2">
    <name type="scientific">Stephania cephalantha</name>
    <dbReference type="NCBI Taxonomy" id="152367"/>
    <lineage>
        <taxon>Eukaryota</taxon>
        <taxon>Viridiplantae</taxon>
        <taxon>Streptophyta</taxon>
        <taxon>Embryophyta</taxon>
        <taxon>Tracheophyta</taxon>
        <taxon>Spermatophyta</taxon>
        <taxon>Magnoliopsida</taxon>
        <taxon>Ranunculales</taxon>
        <taxon>Menispermaceae</taxon>
        <taxon>Menispermoideae</taxon>
        <taxon>Cissampelideae</taxon>
        <taxon>Stephania</taxon>
    </lineage>
</organism>
<proteinExistence type="predicted"/>
<name>A0AAP0HYP5_9MAGN</name>
<dbReference type="Proteomes" id="UP001419268">
    <property type="component" value="Unassembled WGS sequence"/>
</dbReference>
<gene>
    <name evidence="1" type="ORF">Scep_024619</name>
</gene>